<evidence type="ECO:0000256" key="1">
    <source>
        <dbReference type="ARBA" id="ARBA00006432"/>
    </source>
</evidence>
<evidence type="ECO:0000259" key="4">
    <source>
        <dbReference type="Pfam" id="PF13193"/>
    </source>
</evidence>
<accession>A0A835YGM5</accession>
<protein>
    <submittedName>
        <fullName evidence="5">Uncharacterized protein</fullName>
    </submittedName>
</protein>
<feature type="domain" description="AMP-dependent synthetase/ligase" evidence="3">
    <location>
        <begin position="7"/>
        <end position="406"/>
    </location>
</feature>
<feature type="domain" description="AMP-binding enzyme C-terminal" evidence="4">
    <location>
        <begin position="459"/>
        <end position="539"/>
    </location>
</feature>
<dbReference type="PANTHER" id="PTHR43201">
    <property type="entry name" value="ACYL-COA SYNTHETASE"/>
    <property type="match status" value="1"/>
</dbReference>
<dbReference type="Pfam" id="PF00501">
    <property type="entry name" value="AMP-binding"/>
    <property type="match status" value="1"/>
</dbReference>
<dbReference type="Proteomes" id="UP000612055">
    <property type="component" value="Unassembled WGS sequence"/>
</dbReference>
<organism evidence="5 6">
    <name type="scientific">Edaphochlamys debaryana</name>
    <dbReference type="NCBI Taxonomy" id="47281"/>
    <lineage>
        <taxon>Eukaryota</taxon>
        <taxon>Viridiplantae</taxon>
        <taxon>Chlorophyta</taxon>
        <taxon>core chlorophytes</taxon>
        <taxon>Chlorophyceae</taxon>
        <taxon>CS clade</taxon>
        <taxon>Chlamydomonadales</taxon>
        <taxon>Chlamydomonadales incertae sedis</taxon>
        <taxon>Edaphochlamys</taxon>
    </lineage>
</organism>
<evidence type="ECO:0000313" key="6">
    <source>
        <dbReference type="Proteomes" id="UP000612055"/>
    </source>
</evidence>
<dbReference type="AlphaFoldDB" id="A0A835YGM5"/>
<dbReference type="EMBL" id="JAEHOE010000015">
    <property type="protein sequence ID" value="KAG2497239.1"/>
    <property type="molecule type" value="Genomic_DNA"/>
</dbReference>
<evidence type="ECO:0000313" key="5">
    <source>
        <dbReference type="EMBL" id="KAG2497239.1"/>
    </source>
</evidence>
<dbReference type="Gene3D" id="3.40.50.12780">
    <property type="entry name" value="N-terminal domain of ligase-like"/>
    <property type="match status" value="1"/>
</dbReference>
<sequence>MSKLLARASRSLGRKAVVFNKQAFSYEQVLTAAETIRASLAKHLPGGSGAAGNGGGGPEQPPRVGLFASPGPEYLAATWAVWQAGGIVVPLATSHPPPELDYVCRDAGVAAVLAPPDQETRLGPITRRAGAALQLLEPLTGGTPEQPRGRGQGGAAGASGPGAGSGELSAADAADLADLGSSSGRGALIIYTSGTTGKPKGVLHSHRSLHAQEPCTPRSLHAQVASLASAWRWAPSDRLLHCLPLHHIHGIVNGLYCPAAVGAAVEFAPKFSPQAVWARLESGDVSVFMGVPTMYSYLLAQYDAAGLGPSGPERQAAMRAAAAGLRLTVSGSSACPVPIMNSWKELSGSYLLERYGMTEIGMALSNPYEGERRPGSVGQPLPAVEVRLAGDGQLLVRGPAVFGQYWGRPEATAEAFDAEGYFLTGDTASVSGSPPYWAIEGRTSVDILKSGGYKISALQIESAILEHPGVGEVAVLGVPDQALGEAVTALLAPKPGPDGPGPRPSDAELGAFCRERLAPYQVPRRWHWVSALPRNAMGKVNKKELLRLYTAGQLA</sequence>
<evidence type="ECO:0000256" key="2">
    <source>
        <dbReference type="SAM" id="MobiDB-lite"/>
    </source>
</evidence>
<name>A0A835YGM5_9CHLO</name>
<keyword evidence="6" id="KW-1185">Reference proteome</keyword>
<dbReference type="InterPro" id="IPR025110">
    <property type="entry name" value="AMP-bd_C"/>
</dbReference>
<dbReference type="InterPro" id="IPR042099">
    <property type="entry name" value="ANL_N_sf"/>
</dbReference>
<dbReference type="Gene3D" id="3.30.300.30">
    <property type="match status" value="1"/>
</dbReference>
<proteinExistence type="inferred from homology"/>
<evidence type="ECO:0000259" key="3">
    <source>
        <dbReference type="Pfam" id="PF00501"/>
    </source>
</evidence>
<reference evidence="5" key="1">
    <citation type="journal article" date="2020" name="bioRxiv">
        <title>Comparative genomics of Chlamydomonas.</title>
        <authorList>
            <person name="Craig R.J."/>
            <person name="Hasan A.R."/>
            <person name="Ness R.W."/>
            <person name="Keightley P.D."/>
        </authorList>
    </citation>
    <scope>NUCLEOTIDE SEQUENCE</scope>
    <source>
        <strain evidence="5">CCAP 11/70</strain>
    </source>
</reference>
<gene>
    <name evidence="5" type="ORF">HYH03_004826</name>
</gene>
<dbReference type="InterPro" id="IPR045851">
    <property type="entry name" value="AMP-bd_C_sf"/>
</dbReference>
<dbReference type="CDD" id="cd05941">
    <property type="entry name" value="MCS"/>
    <property type="match status" value="1"/>
</dbReference>
<feature type="region of interest" description="Disordered" evidence="2">
    <location>
        <begin position="139"/>
        <end position="169"/>
    </location>
</feature>
<comment type="caution">
    <text evidence="5">The sequence shown here is derived from an EMBL/GenBank/DDBJ whole genome shotgun (WGS) entry which is preliminary data.</text>
</comment>
<feature type="compositionally biased region" description="Gly residues" evidence="2">
    <location>
        <begin position="150"/>
        <end position="165"/>
    </location>
</feature>
<dbReference type="Pfam" id="PF13193">
    <property type="entry name" value="AMP-binding_C"/>
    <property type="match status" value="1"/>
</dbReference>
<dbReference type="InterPro" id="IPR020845">
    <property type="entry name" value="AMP-binding_CS"/>
</dbReference>
<dbReference type="GO" id="GO:0031956">
    <property type="term" value="F:medium-chain fatty acid-CoA ligase activity"/>
    <property type="evidence" value="ECO:0007669"/>
    <property type="project" value="TreeGrafter"/>
</dbReference>
<dbReference type="PROSITE" id="PS00455">
    <property type="entry name" value="AMP_BINDING"/>
    <property type="match status" value="1"/>
</dbReference>
<dbReference type="GO" id="GO:0006631">
    <property type="term" value="P:fatty acid metabolic process"/>
    <property type="evidence" value="ECO:0007669"/>
    <property type="project" value="TreeGrafter"/>
</dbReference>
<dbReference type="InterPro" id="IPR000873">
    <property type="entry name" value="AMP-dep_synth/lig_dom"/>
</dbReference>
<dbReference type="PANTHER" id="PTHR43201:SF8">
    <property type="entry name" value="ACYL-COA SYNTHETASE FAMILY MEMBER 3"/>
    <property type="match status" value="1"/>
</dbReference>
<comment type="similarity">
    <text evidence="1">Belongs to the ATP-dependent AMP-binding enzyme family.</text>
</comment>
<dbReference type="OrthoDB" id="2962993at2759"/>
<dbReference type="SUPFAM" id="SSF56801">
    <property type="entry name" value="Acetyl-CoA synthetase-like"/>
    <property type="match status" value="1"/>
</dbReference>